<feature type="compositionally biased region" description="Polar residues" evidence="4">
    <location>
        <begin position="411"/>
        <end position="422"/>
    </location>
</feature>
<feature type="compositionally biased region" description="Acidic residues" evidence="4">
    <location>
        <begin position="362"/>
        <end position="373"/>
    </location>
</feature>
<dbReference type="PROSITE" id="PS50172">
    <property type="entry name" value="BRCT"/>
    <property type="match status" value="1"/>
</dbReference>
<accession>A0A5M6C1G0</accession>
<feature type="region of interest" description="Disordered" evidence="4">
    <location>
        <begin position="27"/>
        <end position="466"/>
    </location>
</feature>
<dbReference type="InterPro" id="IPR036420">
    <property type="entry name" value="BRCT_dom_sf"/>
</dbReference>
<dbReference type="KEGG" id="ksn:43587901"/>
<feature type="compositionally biased region" description="Low complexity" evidence="4">
    <location>
        <begin position="134"/>
        <end position="148"/>
    </location>
</feature>
<dbReference type="CDD" id="cd17724">
    <property type="entry name" value="BRCT_p53bp1_rpt2"/>
    <property type="match status" value="1"/>
</dbReference>
<feature type="compositionally biased region" description="Basic and acidic residues" evidence="4">
    <location>
        <begin position="623"/>
        <end position="632"/>
    </location>
</feature>
<dbReference type="GO" id="GO:0005634">
    <property type="term" value="C:nucleus"/>
    <property type="evidence" value="ECO:0007669"/>
    <property type="project" value="UniProtKB-SubCell"/>
</dbReference>
<feature type="compositionally biased region" description="Low complexity" evidence="4">
    <location>
        <begin position="701"/>
        <end position="712"/>
    </location>
</feature>
<dbReference type="InterPro" id="IPR041297">
    <property type="entry name" value="Crb2_Tudor"/>
</dbReference>
<evidence type="ECO:0000256" key="3">
    <source>
        <dbReference type="ARBA" id="ARBA00023242"/>
    </source>
</evidence>
<feature type="compositionally biased region" description="Low complexity" evidence="4">
    <location>
        <begin position="507"/>
        <end position="517"/>
    </location>
</feature>
<feature type="compositionally biased region" description="Low complexity" evidence="4">
    <location>
        <begin position="182"/>
        <end position="191"/>
    </location>
</feature>
<feature type="compositionally biased region" description="Basic and acidic residues" evidence="4">
    <location>
        <begin position="344"/>
        <end position="361"/>
    </location>
</feature>
<feature type="compositionally biased region" description="Low complexity" evidence="4">
    <location>
        <begin position="734"/>
        <end position="745"/>
    </location>
</feature>
<feature type="region of interest" description="Disordered" evidence="4">
    <location>
        <begin position="482"/>
        <end position="929"/>
    </location>
</feature>
<dbReference type="InterPro" id="IPR001357">
    <property type="entry name" value="BRCT_dom"/>
</dbReference>
<keyword evidence="2" id="KW-0227">DNA damage</keyword>
<feature type="compositionally biased region" description="Basic residues" evidence="4">
    <location>
        <begin position="906"/>
        <end position="918"/>
    </location>
</feature>
<evidence type="ECO:0000313" key="6">
    <source>
        <dbReference type="Proteomes" id="UP000322225"/>
    </source>
</evidence>
<name>A0A5M6C1G0_9TREE</name>
<reference evidence="5" key="1">
    <citation type="submission" date="2017-08" db="EMBL/GenBank/DDBJ databases">
        <authorList>
            <person name="Cuomo C."/>
            <person name="Billmyre B."/>
            <person name="Heitman J."/>
        </authorList>
    </citation>
    <scope>NUCLEOTIDE SEQUENCE</scope>
    <source>
        <strain evidence="5">CBS 12478</strain>
    </source>
</reference>
<feature type="compositionally biased region" description="Low complexity" evidence="4">
    <location>
        <begin position="427"/>
        <end position="445"/>
    </location>
</feature>
<evidence type="ECO:0000256" key="2">
    <source>
        <dbReference type="ARBA" id="ARBA00022763"/>
    </source>
</evidence>
<gene>
    <name evidence="5" type="ORF">CI109_106418</name>
</gene>
<comment type="subcellular location">
    <subcellularLocation>
        <location evidence="1">Nucleus</location>
    </subcellularLocation>
</comment>
<organism evidence="5 6">
    <name type="scientific">Kwoniella shandongensis</name>
    <dbReference type="NCBI Taxonomy" id="1734106"/>
    <lineage>
        <taxon>Eukaryota</taxon>
        <taxon>Fungi</taxon>
        <taxon>Dikarya</taxon>
        <taxon>Basidiomycota</taxon>
        <taxon>Agaricomycotina</taxon>
        <taxon>Tremellomycetes</taxon>
        <taxon>Tremellales</taxon>
        <taxon>Cryptococcaceae</taxon>
        <taxon>Kwoniella</taxon>
    </lineage>
</organism>
<evidence type="ECO:0000313" key="5">
    <source>
        <dbReference type="EMBL" id="WWD21930.1"/>
    </source>
</evidence>
<feature type="compositionally biased region" description="Polar residues" evidence="4">
    <location>
        <begin position="251"/>
        <end position="261"/>
    </location>
</feature>
<sequence>MSQSQESTQQPSIDIRPTVLVTPLAPIEEGDGMIRPVLPSSSINGESSLEETNESAIAWTQQQLEENARRSNGTAEEGQMTPALSTLGDGVTAIPQPPAPQLEVAMEEEDNGRSTELPPANSESHLGPSWAVAPPSSSRPSTRPSTPRTEGDQLDESFPLDQEAEQAPNIEPEPELEPTEVEPPNVSSPETSSPPPLPTRAVQLGRTAQLTSTTSAPAMTNGRTSPFKNMSPISKFSPMKAGARVAIDGSHATSSANTSRPSRFGQKGKKNTQSDTSEEDSFVGKSTMPQRVRAPLERFNEVMKRHSTEQLGAVSNISDYGKRNEPDNEEAEDSQMQEQLNGNHNEETQERSESKEESKQEDGEEEEEDDELNWEASLRRDDSRSMGADDRDEPQSPTPALNGSFRLNARSPPSQRESISPDNRNRSAPQHPAQPAQPAGPGSPHVQHTRHFALSGSTTSSRLDNDAGALFSSQAISEEFRLMEETQADTQRSNIFQATQMVTRTLSSSRAGSSQQSPERQVEGLEPTQPDTLEDGSSQPAGHATEGNGAHNPVITASRSLASRQPSADSATTSVRTDVPLHRQLQRRARTEDQASAQFRFDVQGMHLAPIPGSSSPTHLQNHKSEQPRIPDRMTSPRNQTSPNRPSSEPPFPNDGLLQETYIDPPEPIAEIAMEASTSSQPQDRPITSPIEPVREYPGSEVAPEPVLPAAASQIDDPIPTHPTSSGAAFARETSSFPAPSPTSTPKRHTGRIRKAPRIYSPSSPDPIRLTPSRTARPASESDSSPEAEDEEDHTYRPAAGGSKKRTSMPNSRHSTTAAEGSKKAVSAKPAPVLVSSAARKRKRVIESSPPPAPAASDDESSSAPEDPEDNTYQPTQMPQVAQPPETNGKQRASTVDSRASSSRPPVKKVKLATKSRRPSSPLSSISSSTTKYDNRVLAAYQRHFYPATVVARTTKGFHVRYDDGDEKKDLLPDKMRQLVLRKGDQVESVNVENVPLRLEVAVDWDGGPRGVKCNHEGKSVGYIAMRNICIRTAVIQADFNDRLFDPTLFPLAGVPAPVADRLAPASRLSSVTRSPGKPKFKNTVAAPSPARSNIILRSVSPVKQGSSTIFQGMLFLITAVKESKELRNYVQKDHLTDLITEHGGTAVENWEDLIDLSSSSGKYRFKTGLAGAPFLVPTTLKPIMTSKFMIALAKGIPCLSASFVEDAVYSEEKVDWRSYLISSGSSAHTEQDMSQTVDLTWGEDGWSAEDAGHTRKPLKGKKVLFIQPRSLKYAYNKTIVPVCLYSLGVEELKVIPNTPVNEPVMRESKWDYLVVEDRETNGVPRVVAEDERGCNIHWLKQCLIMGAALRPSMDKE</sequence>
<feature type="compositionally biased region" description="Polar residues" evidence="4">
    <location>
        <begin position="488"/>
        <end position="506"/>
    </location>
</feature>
<dbReference type="InterPro" id="IPR047249">
    <property type="entry name" value="BRCT_p53bp1-like_rpt1"/>
</dbReference>
<feature type="compositionally biased region" description="Basic residues" evidence="4">
    <location>
        <begin position="746"/>
        <end position="757"/>
    </location>
</feature>
<dbReference type="PANTHER" id="PTHR15321">
    <property type="entry name" value="TUMOR SUPPRESSOR P53-BINDING PROTEIN 1"/>
    <property type="match status" value="1"/>
</dbReference>
<dbReference type="GO" id="GO:0000077">
    <property type="term" value="P:DNA damage checkpoint signaling"/>
    <property type="evidence" value="ECO:0007669"/>
    <property type="project" value="TreeGrafter"/>
</dbReference>
<evidence type="ECO:0000256" key="4">
    <source>
        <dbReference type="SAM" id="MobiDB-lite"/>
    </source>
</evidence>
<feature type="compositionally biased region" description="Acidic residues" evidence="4">
    <location>
        <begin position="857"/>
        <end position="870"/>
    </location>
</feature>
<feature type="compositionally biased region" description="Low complexity" evidence="4">
    <location>
        <begin position="919"/>
        <end position="929"/>
    </location>
</feature>
<dbReference type="RefSeq" id="XP_031861772.1">
    <property type="nucleotide sequence ID" value="XM_032003774.1"/>
</dbReference>
<evidence type="ECO:0000256" key="1">
    <source>
        <dbReference type="ARBA" id="ARBA00004123"/>
    </source>
</evidence>
<dbReference type="PANTHER" id="PTHR15321:SF3">
    <property type="entry name" value="TP53-BINDING PROTEIN 1"/>
    <property type="match status" value="1"/>
</dbReference>
<feature type="compositionally biased region" description="Polar residues" evidence="4">
    <location>
        <begin position="206"/>
        <end position="234"/>
    </location>
</feature>
<dbReference type="Proteomes" id="UP000322225">
    <property type="component" value="Chromosome 12"/>
</dbReference>
<keyword evidence="3" id="KW-0539">Nucleus</keyword>
<dbReference type="CDD" id="cd17745">
    <property type="entry name" value="BRCT_p53bp1_rpt1"/>
    <property type="match status" value="1"/>
</dbReference>
<feature type="compositionally biased region" description="Polar residues" evidence="4">
    <location>
        <begin position="808"/>
        <end position="819"/>
    </location>
</feature>
<feature type="compositionally biased region" description="Acidic residues" evidence="4">
    <location>
        <begin position="784"/>
        <end position="793"/>
    </location>
</feature>
<dbReference type="GeneID" id="43587901"/>
<dbReference type="Gene3D" id="2.30.30.140">
    <property type="match status" value="1"/>
</dbReference>
<dbReference type="SUPFAM" id="SSF52113">
    <property type="entry name" value="BRCT domain"/>
    <property type="match status" value="1"/>
</dbReference>
<feature type="compositionally biased region" description="Basic and acidic residues" evidence="4">
    <location>
        <begin position="294"/>
        <end position="308"/>
    </location>
</feature>
<dbReference type="GO" id="GO:0042393">
    <property type="term" value="F:histone binding"/>
    <property type="evidence" value="ECO:0007669"/>
    <property type="project" value="TreeGrafter"/>
</dbReference>
<feature type="compositionally biased region" description="Polar residues" evidence="4">
    <location>
        <begin position="529"/>
        <end position="540"/>
    </location>
</feature>
<dbReference type="InterPro" id="IPR047252">
    <property type="entry name" value="TP53BP1-like"/>
</dbReference>
<feature type="compositionally biased region" description="Polar residues" evidence="4">
    <location>
        <begin position="636"/>
        <end position="647"/>
    </location>
</feature>
<proteinExistence type="predicted"/>
<reference evidence="5" key="2">
    <citation type="submission" date="2024-01" db="EMBL/GenBank/DDBJ databases">
        <title>Comparative genomics of Cryptococcus and Kwoniella reveals pathogenesis evolution and contrasting modes of karyotype evolution via chromosome fusion or intercentromeric recombination.</title>
        <authorList>
            <person name="Coelho M.A."/>
            <person name="David-Palma M."/>
            <person name="Shea T."/>
            <person name="Bowers K."/>
            <person name="McGinley-Smith S."/>
            <person name="Mohammad A.W."/>
            <person name="Gnirke A."/>
            <person name="Yurkov A.M."/>
            <person name="Nowrousian M."/>
            <person name="Sun S."/>
            <person name="Cuomo C.A."/>
            <person name="Heitman J."/>
        </authorList>
    </citation>
    <scope>NUCLEOTIDE SEQUENCE</scope>
    <source>
        <strain evidence="5">CBS 12478</strain>
    </source>
</reference>
<protein>
    <submittedName>
        <fullName evidence="5">Uncharacterized protein</fullName>
    </submittedName>
</protein>
<feature type="compositionally biased region" description="Polar residues" evidence="4">
    <location>
        <begin position="871"/>
        <end position="904"/>
    </location>
</feature>
<dbReference type="InterPro" id="IPR047250">
    <property type="entry name" value="BRCT_p53bp1-like_rpt2"/>
</dbReference>
<dbReference type="Pfam" id="PF18115">
    <property type="entry name" value="Tudor_3"/>
    <property type="match status" value="1"/>
</dbReference>
<dbReference type="Gene3D" id="3.40.50.10190">
    <property type="entry name" value="BRCT domain"/>
    <property type="match status" value="1"/>
</dbReference>
<dbReference type="GO" id="GO:0045944">
    <property type="term" value="P:positive regulation of transcription by RNA polymerase II"/>
    <property type="evidence" value="ECO:0007669"/>
    <property type="project" value="TreeGrafter"/>
</dbReference>
<feature type="compositionally biased region" description="Polar residues" evidence="4">
    <location>
        <begin position="54"/>
        <end position="74"/>
    </location>
</feature>
<keyword evidence="6" id="KW-1185">Reference proteome</keyword>
<dbReference type="EMBL" id="CP144062">
    <property type="protein sequence ID" value="WWD21930.1"/>
    <property type="molecule type" value="Genomic_DNA"/>
</dbReference>
<dbReference type="OrthoDB" id="129353at2759"/>
<feature type="compositionally biased region" description="Polar residues" evidence="4">
    <location>
        <begin position="309"/>
        <end position="318"/>
    </location>
</feature>
<feature type="compositionally biased region" description="Basic and acidic residues" evidence="4">
    <location>
        <begin position="377"/>
        <end position="389"/>
    </location>
</feature>
<feature type="compositionally biased region" description="Polar residues" evidence="4">
    <location>
        <begin position="555"/>
        <end position="576"/>
    </location>
</feature>